<keyword evidence="2" id="KW-1133">Transmembrane helix</keyword>
<evidence type="ECO:0000313" key="3">
    <source>
        <dbReference type="EMBL" id="RKR82800.1"/>
    </source>
</evidence>
<accession>A0A495J1F1</accession>
<evidence type="ECO:0000313" key="4">
    <source>
        <dbReference type="Proteomes" id="UP000268007"/>
    </source>
</evidence>
<keyword evidence="2" id="KW-0812">Transmembrane</keyword>
<name>A0A495J1F1_9SPHI</name>
<dbReference type="EMBL" id="RBKU01000001">
    <property type="protein sequence ID" value="RKR82800.1"/>
    <property type="molecule type" value="Genomic_DNA"/>
</dbReference>
<sequence>MDYCFDYNKEEQENWKSGNRGMLGMPALILLSAIIDTMGAYFRGTNLEIDVDGQKKKIETASDHFLILNDKLLFGLNLTEPVISDFYKKYRSVATHNSTLPPFQFMDIGIKSDEIFKFNSLGEIEKLMLKPLFEAVKKASATFVHWLQFGGWSAAHKLAKELSEKSGIITQPQQSTTLTGSTQNFGSVNPTSNT</sequence>
<proteinExistence type="predicted"/>
<keyword evidence="2" id="KW-0472">Membrane</keyword>
<dbReference type="OrthoDB" id="838634at2"/>
<gene>
    <name evidence="3" type="ORF">BDD43_2989</name>
</gene>
<comment type="caution">
    <text evidence="3">The sequence shown here is derived from an EMBL/GenBank/DDBJ whole genome shotgun (WGS) entry which is preliminary data.</text>
</comment>
<keyword evidence="4" id="KW-1185">Reference proteome</keyword>
<dbReference type="Proteomes" id="UP000268007">
    <property type="component" value="Unassembled WGS sequence"/>
</dbReference>
<feature type="transmembrane region" description="Helical" evidence="2">
    <location>
        <begin position="21"/>
        <end position="42"/>
    </location>
</feature>
<organism evidence="3 4">
    <name type="scientific">Mucilaginibacter gracilis</name>
    <dbReference type="NCBI Taxonomy" id="423350"/>
    <lineage>
        <taxon>Bacteria</taxon>
        <taxon>Pseudomonadati</taxon>
        <taxon>Bacteroidota</taxon>
        <taxon>Sphingobacteriia</taxon>
        <taxon>Sphingobacteriales</taxon>
        <taxon>Sphingobacteriaceae</taxon>
        <taxon>Mucilaginibacter</taxon>
    </lineage>
</organism>
<evidence type="ECO:0000256" key="1">
    <source>
        <dbReference type="SAM" id="MobiDB-lite"/>
    </source>
</evidence>
<dbReference type="RefSeq" id="WP_121198369.1">
    <property type="nucleotide sequence ID" value="NZ_RBKU01000001.1"/>
</dbReference>
<dbReference type="AlphaFoldDB" id="A0A495J1F1"/>
<evidence type="ECO:0000256" key="2">
    <source>
        <dbReference type="SAM" id="Phobius"/>
    </source>
</evidence>
<feature type="region of interest" description="Disordered" evidence="1">
    <location>
        <begin position="170"/>
        <end position="194"/>
    </location>
</feature>
<reference evidence="3 4" key="1">
    <citation type="submission" date="2018-10" db="EMBL/GenBank/DDBJ databases">
        <title>Genomic Encyclopedia of Archaeal and Bacterial Type Strains, Phase II (KMG-II): from individual species to whole genera.</title>
        <authorList>
            <person name="Goeker M."/>
        </authorList>
    </citation>
    <scope>NUCLEOTIDE SEQUENCE [LARGE SCALE GENOMIC DNA]</scope>
    <source>
        <strain evidence="3 4">DSM 18602</strain>
    </source>
</reference>
<protein>
    <submittedName>
        <fullName evidence="3">Uncharacterized protein</fullName>
    </submittedName>
</protein>